<gene>
    <name evidence="1" type="ORF">BDZ94DRAFT_1311581</name>
</gene>
<dbReference type="SUPFAM" id="SSF52047">
    <property type="entry name" value="RNI-like"/>
    <property type="match status" value="1"/>
</dbReference>
<dbReference type="EMBL" id="MU150300">
    <property type="protein sequence ID" value="KAF9460323.1"/>
    <property type="molecule type" value="Genomic_DNA"/>
</dbReference>
<dbReference type="Proteomes" id="UP000807353">
    <property type="component" value="Unassembled WGS sequence"/>
</dbReference>
<comment type="caution">
    <text evidence="1">The sequence shown here is derived from an EMBL/GenBank/DDBJ whole genome shotgun (WGS) entry which is preliminary data.</text>
</comment>
<sequence>MSILASDNHNSLIGPTHHHLPEFPTEIWLLIFRWATWAPDVLDPVRSHDFTRGPPLREQGPVKASLATKIQLVLVCKRWNALASQYLYESILLNKVGSSQNLSNTLDDHKSKRGSFRPLGECTKRIDIVFASLCNYMSPLEIAHELERLPGVFQQLPNLAILNFSVILSGYCGVQVPGSILRSIASTCGPRLEAVIWHTHRLKPPTKDDWLAFITKTPNIKSIRSPTLPFLENNSHESSTLGISECQNRPRLSLLQQLHIPTITELMASGENGAYYPLDDLPSLRRLTMEARAFEQPSYESRILQKYGGSLETLQLIILMLPQRFQQTINIVTQTCTNLTRLDLSFVHFQIMQVAPLPQTIEVLGLKCECRHIDEHTWLSIFDVLWKIGNGHKKLKSIQFLYEANIQELRGRHWKKVVTVVRKLQTDLNIDVHDHMGRPM</sequence>
<reference evidence="1" key="1">
    <citation type="submission" date="2020-11" db="EMBL/GenBank/DDBJ databases">
        <authorList>
            <consortium name="DOE Joint Genome Institute"/>
            <person name="Ahrendt S."/>
            <person name="Riley R."/>
            <person name="Andreopoulos W."/>
            <person name="Labutti K."/>
            <person name="Pangilinan J."/>
            <person name="Ruiz-Duenas F.J."/>
            <person name="Barrasa J.M."/>
            <person name="Sanchez-Garcia M."/>
            <person name="Camarero S."/>
            <person name="Miyauchi S."/>
            <person name="Serrano A."/>
            <person name="Linde D."/>
            <person name="Babiker R."/>
            <person name="Drula E."/>
            <person name="Ayuso-Fernandez I."/>
            <person name="Pacheco R."/>
            <person name="Padilla G."/>
            <person name="Ferreira P."/>
            <person name="Barriuso J."/>
            <person name="Kellner H."/>
            <person name="Castanera R."/>
            <person name="Alfaro M."/>
            <person name="Ramirez L."/>
            <person name="Pisabarro A.G."/>
            <person name="Kuo A."/>
            <person name="Tritt A."/>
            <person name="Lipzen A."/>
            <person name="He G."/>
            <person name="Yan M."/>
            <person name="Ng V."/>
            <person name="Cullen D."/>
            <person name="Martin F."/>
            <person name="Rosso M.-N."/>
            <person name="Henrissat B."/>
            <person name="Hibbett D."/>
            <person name="Martinez A.T."/>
            <person name="Grigoriev I.V."/>
        </authorList>
    </citation>
    <scope>NUCLEOTIDE SEQUENCE</scope>
    <source>
        <strain evidence="1">CBS 247.69</strain>
    </source>
</reference>
<dbReference type="Gene3D" id="3.80.10.10">
    <property type="entry name" value="Ribonuclease Inhibitor"/>
    <property type="match status" value="1"/>
</dbReference>
<protein>
    <recommendedName>
        <fullName evidence="3">F-box domain-containing protein</fullName>
    </recommendedName>
</protein>
<dbReference type="AlphaFoldDB" id="A0A9P5XZ65"/>
<proteinExistence type="predicted"/>
<dbReference type="InterPro" id="IPR032675">
    <property type="entry name" value="LRR_dom_sf"/>
</dbReference>
<dbReference type="OrthoDB" id="3256525at2759"/>
<keyword evidence="2" id="KW-1185">Reference proteome</keyword>
<organism evidence="1 2">
    <name type="scientific">Collybia nuda</name>
    <dbReference type="NCBI Taxonomy" id="64659"/>
    <lineage>
        <taxon>Eukaryota</taxon>
        <taxon>Fungi</taxon>
        <taxon>Dikarya</taxon>
        <taxon>Basidiomycota</taxon>
        <taxon>Agaricomycotina</taxon>
        <taxon>Agaricomycetes</taxon>
        <taxon>Agaricomycetidae</taxon>
        <taxon>Agaricales</taxon>
        <taxon>Tricholomatineae</taxon>
        <taxon>Clitocybaceae</taxon>
        <taxon>Collybia</taxon>
    </lineage>
</organism>
<name>A0A9P5XZ65_9AGAR</name>
<evidence type="ECO:0000313" key="2">
    <source>
        <dbReference type="Proteomes" id="UP000807353"/>
    </source>
</evidence>
<evidence type="ECO:0000313" key="1">
    <source>
        <dbReference type="EMBL" id="KAF9460323.1"/>
    </source>
</evidence>
<accession>A0A9P5XZ65</accession>
<evidence type="ECO:0008006" key="3">
    <source>
        <dbReference type="Google" id="ProtNLM"/>
    </source>
</evidence>